<gene>
    <name evidence="1" type="ORF">DLM75_09575</name>
</gene>
<name>A0A396ZAE3_9LEPT</name>
<evidence type="ECO:0000313" key="2">
    <source>
        <dbReference type="Proteomes" id="UP000265798"/>
    </source>
</evidence>
<accession>A0A396ZAE3</accession>
<proteinExistence type="predicted"/>
<dbReference type="EMBL" id="QHCT01000002">
    <property type="protein sequence ID" value="RHX90646.1"/>
    <property type="molecule type" value="Genomic_DNA"/>
</dbReference>
<dbReference type="RefSeq" id="WP_118968292.1">
    <property type="nucleotide sequence ID" value="NZ_QHCT01000002.1"/>
</dbReference>
<organism evidence="1 2">
    <name type="scientific">Leptospira stimsonii</name>
    <dbReference type="NCBI Taxonomy" id="2202203"/>
    <lineage>
        <taxon>Bacteria</taxon>
        <taxon>Pseudomonadati</taxon>
        <taxon>Spirochaetota</taxon>
        <taxon>Spirochaetia</taxon>
        <taxon>Leptospirales</taxon>
        <taxon>Leptospiraceae</taxon>
        <taxon>Leptospira</taxon>
    </lineage>
</organism>
<protein>
    <submittedName>
        <fullName evidence="1">Uncharacterized protein</fullName>
    </submittedName>
</protein>
<dbReference type="Proteomes" id="UP000265798">
    <property type="component" value="Unassembled WGS sequence"/>
</dbReference>
<comment type="caution">
    <text evidence="1">The sequence shown here is derived from an EMBL/GenBank/DDBJ whole genome shotgun (WGS) entry which is preliminary data.</text>
</comment>
<reference evidence="2" key="1">
    <citation type="submission" date="2018-05" db="EMBL/GenBank/DDBJ databases">
        <title>Leptospira yasudae sp. nov. and Leptospira stimsonii sp. nov., two pathogenic species of the genus Leptospira isolated from environmental sources.</title>
        <authorList>
            <person name="Casanovas-Massana A."/>
            <person name="Hamond C."/>
            <person name="Santos L.A."/>
            <person name="Hacker K.P."/>
            <person name="Balassiano I."/>
            <person name="Medeiros M.A."/>
            <person name="Reis M.G."/>
            <person name="Ko A.I."/>
            <person name="Wunder E.A."/>
        </authorList>
    </citation>
    <scope>NUCLEOTIDE SEQUENCE [LARGE SCALE GENOMIC DNA]</scope>
    <source>
        <strain evidence="2">Yale</strain>
    </source>
</reference>
<evidence type="ECO:0000313" key="1">
    <source>
        <dbReference type="EMBL" id="RHX90646.1"/>
    </source>
</evidence>
<sequence>MDSEQETLIDSLELQLIQLYDEKTILDQYLGTSEPERIIELVQSMEEQLKELYNEKENSIVVQGNRLRIHGPKKIIIKKTGVNRFNGN</sequence>
<dbReference type="AlphaFoldDB" id="A0A396ZAE3"/>